<dbReference type="InterPro" id="IPR014014">
    <property type="entry name" value="RNA_helicase_DEAD_Q_motif"/>
</dbReference>
<proteinExistence type="predicted"/>
<feature type="compositionally biased region" description="Basic and acidic residues" evidence="7">
    <location>
        <begin position="763"/>
        <end position="799"/>
    </location>
</feature>
<comment type="caution">
    <text evidence="12">The sequence shown here is derived from an EMBL/GenBank/DDBJ whole genome shotgun (WGS) entry which is preliminary data.</text>
</comment>
<feature type="region of interest" description="Disordered" evidence="7">
    <location>
        <begin position="38"/>
        <end position="245"/>
    </location>
</feature>
<evidence type="ECO:0000256" key="3">
    <source>
        <dbReference type="ARBA" id="ARBA00022806"/>
    </source>
</evidence>
<evidence type="ECO:0000256" key="4">
    <source>
        <dbReference type="ARBA" id="ARBA00022840"/>
    </source>
</evidence>
<evidence type="ECO:0000259" key="8">
    <source>
        <dbReference type="PROSITE" id="PS51192"/>
    </source>
</evidence>
<dbReference type="EMBL" id="BNCQ01000020">
    <property type="protein sequence ID" value="GIM06141.1"/>
    <property type="molecule type" value="Genomic_DNA"/>
</dbReference>
<evidence type="ECO:0000256" key="1">
    <source>
        <dbReference type="ARBA" id="ARBA00022741"/>
    </source>
</evidence>
<reference evidence="12" key="1">
    <citation type="journal article" date="2021" name="Proc. Natl. Acad. Sci. U.S.A.">
        <title>Three genomes in the algal genus Volvox reveal the fate of a haploid sex-determining region after a transition to homothallism.</title>
        <authorList>
            <person name="Yamamoto K."/>
            <person name="Hamaji T."/>
            <person name="Kawai-Toyooka H."/>
            <person name="Matsuzaki R."/>
            <person name="Takahashi F."/>
            <person name="Nishimura Y."/>
            <person name="Kawachi M."/>
            <person name="Noguchi H."/>
            <person name="Minakuchi Y."/>
            <person name="Umen J.G."/>
            <person name="Toyoda A."/>
            <person name="Nozaki H."/>
        </authorList>
    </citation>
    <scope>NUCLEOTIDE SEQUENCE</scope>
    <source>
        <strain evidence="12">NIES-3785</strain>
        <strain evidence="11">NIES-3786</strain>
    </source>
</reference>
<gene>
    <name evidence="11" type="ORF">Vretifemale_12478</name>
    <name evidence="12" type="ORF">Vretimale_10535</name>
</gene>
<feature type="compositionally biased region" description="Acidic residues" evidence="7">
    <location>
        <begin position="198"/>
        <end position="221"/>
    </location>
</feature>
<dbReference type="GO" id="GO:0003676">
    <property type="term" value="F:nucleic acid binding"/>
    <property type="evidence" value="ECO:0007669"/>
    <property type="project" value="InterPro"/>
</dbReference>
<dbReference type="InterPro" id="IPR027417">
    <property type="entry name" value="P-loop_NTPase"/>
</dbReference>
<feature type="compositionally biased region" description="Gly residues" evidence="7">
    <location>
        <begin position="853"/>
        <end position="864"/>
    </location>
</feature>
<dbReference type="EMBL" id="BNCP01000027">
    <property type="protein sequence ID" value="GIL83747.1"/>
    <property type="molecule type" value="Genomic_DNA"/>
</dbReference>
<feature type="compositionally biased region" description="Gly residues" evidence="7">
    <location>
        <begin position="741"/>
        <end position="753"/>
    </location>
</feature>
<dbReference type="OrthoDB" id="10259843at2759"/>
<dbReference type="InterPro" id="IPR001650">
    <property type="entry name" value="Helicase_C-like"/>
</dbReference>
<feature type="compositionally biased region" description="Acidic residues" evidence="7">
    <location>
        <begin position="93"/>
        <end position="148"/>
    </location>
</feature>
<dbReference type="CDD" id="cd17947">
    <property type="entry name" value="DEADc_DDX27"/>
    <property type="match status" value="1"/>
</dbReference>
<dbReference type="GO" id="GO:0016787">
    <property type="term" value="F:hydrolase activity"/>
    <property type="evidence" value="ECO:0007669"/>
    <property type="project" value="UniProtKB-KW"/>
</dbReference>
<feature type="domain" description="DEAD-box RNA helicase Q" evidence="10">
    <location>
        <begin position="261"/>
        <end position="289"/>
    </location>
</feature>
<feature type="domain" description="Helicase C-terminal" evidence="9">
    <location>
        <begin position="477"/>
        <end position="653"/>
    </location>
</feature>
<evidence type="ECO:0000313" key="12">
    <source>
        <dbReference type="EMBL" id="GIM06141.1"/>
    </source>
</evidence>
<dbReference type="SMART" id="SM00490">
    <property type="entry name" value="HELICc"/>
    <property type="match status" value="1"/>
</dbReference>
<feature type="compositionally biased region" description="Polar residues" evidence="7">
    <location>
        <begin position="812"/>
        <end position="822"/>
    </location>
</feature>
<feature type="compositionally biased region" description="Acidic residues" evidence="7">
    <location>
        <begin position="731"/>
        <end position="740"/>
    </location>
</feature>
<dbReference type="Gene3D" id="3.40.50.300">
    <property type="entry name" value="P-loop containing nucleotide triphosphate hydrolases"/>
    <property type="match status" value="2"/>
</dbReference>
<dbReference type="GO" id="GO:0003724">
    <property type="term" value="F:RNA helicase activity"/>
    <property type="evidence" value="ECO:0007669"/>
    <property type="project" value="InterPro"/>
</dbReference>
<evidence type="ECO:0000259" key="10">
    <source>
        <dbReference type="PROSITE" id="PS51195"/>
    </source>
</evidence>
<dbReference type="InterPro" id="IPR011545">
    <property type="entry name" value="DEAD/DEAH_box_helicase_dom"/>
</dbReference>
<dbReference type="AlphaFoldDB" id="A0A8J4LR20"/>
<dbReference type="Pfam" id="PF00271">
    <property type="entry name" value="Helicase_C"/>
    <property type="match status" value="1"/>
</dbReference>
<sequence length="932" mass="98924">MGDFNPDFKFDFGDGAAAAQPAWEFSGAILQARLDGPVHGTSIDHKIAQRLQHQRAGHTASQQANGSIGKGTALATAAPGHKQTNGKRRRSEEDEDEDDESEEEEEEDAALPGELDEEDDEEDDCSDDEEGEEDVDIDEDEEDEDEDEQAKSGRAKALATAATDRGRKADKAAAVAAGKATGKGGGKAVAVPQTATGSEEEEEEEEEMEEDDEEVEEEEEAAAPSGKGRGQQQGRANGSKDAARSAAFYSETPEGTKFSSSSFADLNLSRPLLKAVEALGYKTPTPIQAACIPLALAGRDICGSAVTGSGKTAAFALPFLERLLHRPRGLAATYVLVLTPTRELAVQIHSMIEKLAQFTDITVALIVGGLSVSVQAATLRKLPEVVVATPGRLIDHLRNSQSVGLEDLAVVVLDEADRLLEMGFREEVMEVVRCAPKKRQTMLFSATFNDQVRDLVSLSLKQPVRLAADAARAAPELLTQEIVRLKGPAAVATKEAVCLALCSRSFSTGRTIVFCSTKQRAHRLKILFGLAKLPPAAELHGNMSQTARLESLESFRRGETAFLLATDVAARGLDIQGVEVVVNYDAPSKLETYLHRIGRTARAGAAGVAVTLVEDGDQALLKELTRRVGAGGGSGKAGGKAGGGVALRQRLVPPQAVAEWQARIEKMESDVAAILAEERQEADLRKAEMEANKVSNMLDHEDEIMARPKRTWFMNDRQKKDLRKRSAAGEDLPDDGDGDEGGGGGGGGGGGVAGASKKSKALSKAEKRSARKAEVAKEAKEKEAGKRKTAKDPESEANKPKVRSIKTLARELQQQHGLTSTKAAKMAAQQITGLKAGSKKSKKTSKKQKTADGGSGDAGGGLFSGDGLNTARPGKLSVNAAASGGGADAGMKSVGRFGGKLKSQLSRTELNKLRRGGRGKNAFKSKSRFKRR</sequence>
<keyword evidence="2" id="KW-0378">Hydrolase</keyword>
<evidence type="ECO:0000256" key="5">
    <source>
        <dbReference type="PROSITE-ProRule" id="PRU00552"/>
    </source>
</evidence>
<dbReference type="GO" id="GO:0005524">
    <property type="term" value="F:ATP binding"/>
    <property type="evidence" value="ECO:0007669"/>
    <property type="project" value="UniProtKB-KW"/>
</dbReference>
<dbReference type="GO" id="GO:0005829">
    <property type="term" value="C:cytosol"/>
    <property type="evidence" value="ECO:0007669"/>
    <property type="project" value="TreeGrafter"/>
</dbReference>
<feature type="domain" description="Helicase ATP-binding" evidence="8">
    <location>
        <begin position="292"/>
        <end position="466"/>
    </location>
</feature>
<dbReference type="SUPFAM" id="SSF52540">
    <property type="entry name" value="P-loop containing nucleoside triphosphate hydrolases"/>
    <property type="match status" value="2"/>
</dbReference>
<dbReference type="InterPro" id="IPR050079">
    <property type="entry name" value="DEAD_box_RNA_helicase"/>
</dbReference>
<keyword evidence="3" id="KW-0347">Helicase</keyword>
<dbReference type="InterPro" id="IPR014001">
    <property type="entry name" value="Helicase_ATP-bd"/>
</dbReference>
<feature type="coiled-coil region" evidence="6">
    <location>
        <begin position="657"/>
        <end position="697"/>
    </location>
</feature>
<keyword evidence="14" id="KW-1185">Reference proteome</keyword>
<dbReference type="PROSITE" id="PS00039">
    <property type="entry name" value="DEAD_ATP_HELICASE"/>
    <property type="match status" value="1"/>
</dbReference>
<evidence type="ECO:0000256" key="2">
    <source>
        <dbReference type="ARBA" id="ARBA00022801"/>
    </source>
</evidence>
<evidence type="ECO:0000313" key="11">
    <source>
        <dbReference type="EMBL" id="GIL83747.1"/>
    </source>
</evidence>
<organism evidence="12 13">
    <name type="scientific">Volvox reticuliferus</name>
    <dbReference type="NCBI Taxonomy" id="1737510"/>
    <lineage>
        <taxon>Eukaryota</taxon>
        <taxon>Viridiplantae</taxon>
        <taxon>Chlorophyta</taxon>
        <taxon>core chlorophytes</taxon>
        <taxon>Chlorophyceae</taxon>
        <taxon>CS clade</taxon>
        <taxon>Chlamydomonadales</taxon>
        <taxon>Volvocaceae</taxon>
        <taxon>Volvox</taxon>
    </lineage>
</organism>
<evidence type="ECO:0000259" key="9">
    <source>
        <dbReference type="PROSITE" id="PS51194"/>
    </source>
</evidence>
<dbReference type="Proteomes" id="UP000747110">
    <property type="component" value="Unassembled WGS sequence"/>
</dbReference>
<feature type="compositionally biased region" description="Basic residues" evidence="7">
    <location>
        <begin position="837"/>
        <end position="848"/>
    </location>
</feature>
<feature type="short sequence motif" description="Q motif" evidence="5">
    <location>
        <begin position="261"/>
        <end position="289"/>
    </location>
</feature>
<dbReference type="CDD" id="cd18787">
    <property type="entry name" value="SF2_C_DEAD"/>
    <property type="match status" value="1"/>
</dbReference>
<dbReference type="Pfam" id="PF00270">
    <property type="entry name" value="DEAD"/>
    <property type="match status" value="1"/>
</dbReference>
<dbReference type="PROSITE" id="PS51192">
    <property type="entry name" value="HELICASE_ATP_BIND_1"/>
    <property type="match status" value="1"/>
</dbReference>
<evidence type="ECO:0000313" key="14">
    <source>
        <dbReference type="Proteomes" id="UP000747110"/>
    </source>
</evidence>
<accession>A0A8J4LR20</accession>
<dbReference type="PROSITE" id="PS51194">
    <property type="entry name" value="HELICASE_CTER"/>
    <property type="match status" value="1"/>
</dbReference>
<dbReference type="PANTHER" id="PTHR47959">
    <property type="entry name" value="ATP-DEPENDENT RNA HELICASE RHLE-RELATED"/>
    <property type="match status" value="1"/>
</dbReference>
<evidence type="ECO:0000313" key="13">
    <source>
        <dbReference type="Proteomes" id="UP000722791"/>
    </source>
</evidence>
<protein>
    <submittedName>
        <fullName evidence="12">Uncharacterized protein</fullName>
    </submittedName>
</protein>
<dbReference type="InterPro" id="IPR000629">
    <property type="entry name" value="RNA-helicase_DEAD-box_CS"/>
</dbReference>
<name>A0A8J4LR20_9CHLO</name>
<feature type="compositionally biased region" description="Basic residues" evidence="7">
    <location>
        <begin position="913"/>
        <end position="932"/>
    </location>
</feature>
<dbReference type="Proteomes" id="UP000722791">
    <property type="component" value="Unassembled WGS sequence"/>
</dbReference>
<keyword evidence="6" id="KW-0175">Coiled coil</keyword>
<evidence type="ECO:0000256" key="6">
    <source>
        <dbReference type="SAM" id="Coils"/>
    </source>
</evidence>
<feature type="region of interest" description="Disordered" evidence="7">
    <location>
        <begin position="715"/>
        <end position="932"/>
    </location>
</feature>
<evidence type="ECO:0000256" key="7">
    <source>
        <dbReference type="SAM" id="MobiDB-lite"/>
    </source>
</evidence>
<keyword evidence="1" id="KW-0547">Nucleotide-binding</keyword>
<keyword evidence="4" id="KW-0067">ATP-binding</keyword>
<dbReference type="SMART" id="SM00487">
    <property type="entry name" value="DEXDc"/>
    <property type="match status" value="1"/>
</dbReference>
<dbReference type="PROSITE" id="PS51195">
    <property type="entry name" value="Q_MOTIF"/>
    <property type="match status" value="1"/>
</dbReference>
<dbReference type="PANTHER" id="PTHR47959:SF14">
    <property type="entry name" value="DEAD-BOX ATP-DEPENDENT RNA HELICASE 28"/>
    <property type="match status" value="1"/>
</dbReference>